<keyword evidence="5" id="KW-0812">Transmembrane</keyword>
<keyword evidence="8" id="KW-0472">Membrane</keyword>
<evidence type="ECO:0000256" key="2">
    <source>
        <dbReference type="ARBA" id="ARBA00010413"/>
    </source>
</evidence>
<name>A0A8C6UUS4_9GOBI</name>
<evidence type="ECO:0000256" key="11">
    <source>
        <dbReference type="PIRSR" id="PIRSR605076-3"/>
    </source>
</evidence>
<feature type="binding site" evidence="10">
    <location>
        <position position="203"/>
    </location>
    <ligand>
        <name>an alpha-L-fucosyl-(1-&gt;2)-beta-D-galactosyl derivative</name>
        <dbReference type="ChEBI" id="CHEBI:140327"/>
    </ligand>
</feature>
<keyword evidence="4" id="KW-0808">Transferase</keyword>
<feature type="binding site" evidence="10">
    <location>
        <position position="97"/>
    </location>
    <ligand>
        <name>UDP-N-acetyl-alpha-D-galactosamine</name>
        <dbReference type="ChEBI" id="CHEBI:67138"/>
    </ligand>
</feature>
<accession>A0A8C6UUS4</accession>
<dbReference type="InterPro" id="IPR029044">
    <property type="entry name" value="Nucleotide-diphossugar_trans"/>
</dbReference>
<keyword evidence="11" id="KW-0479">Metal-binding</keyword>
<comment type="similarity">
    <text evidence="2">Belongs to the glycosyltransferase 6 family.</text>
</comment>
<evidence type="ECO:0000256" key="9">
    <source>
        <dbReference type="PIRSR" id="PIRSR605076-1"/>
    </source>
</evidence>
<protein>
    <submittedName>
        <fullName evidence="12">Alpha 1,3-galactosyltransferase 2</fullName>
    </submittedName>
</protein>
<feature type="binding site" evidence="11">
    <location>
        <position position="183"/>
    </location>
    <ligand>
        <name>Mn(2+)</name>
        <dbReference type="ChEBI" id="CHEBI:29035"/>
    </ligand>
</feature>
<dbReference type="GO" id="GO:0046872">
    <property type="term" value="F:metal ion binding"/>
    <property type="evidence" value="ECO:0007669"/>
    <property type="project" value="UniProtKB-KW"/>
</dbReference>
<dbReference type="PANTHER" id="PTHR10462:SF33">
    <property type="entry name" value="ALPHA-1,3-GALACTOSYLTRANSFERASE 2"/>
    <property type="match status" value="1"/>
</dbReference>
<keyword evidence="6" id="KW-0735">Signal-anchor</keyword>
<feature type="binding site" evidence="10">
    <location>
        <begin position="181"/>
        <end position="183"/>
    </location>
    <ligand>
        <name>UDP-N-acetyl-alpha-D-galactosamine</name>
        <dbReference type="ChEBI" id="CHEBI:67138"/>
    </ligand>
</feature>
<dbReference type="GO" id="GO:0005794">
    <property type="term" value="C:Golgi apparatus"/>
    <property type="evidence" value="ECO:0007669"/>
    <property type="project" value="TreeGrafter"/>
</dbReference>
<dbReference type="FunFam" id="3.90.550.10:FF:000022">
    <property type="entry name" value="Histo-blood group ABO system transferase"/>
    <property type="match status" value="1"/>
</dbReference>
<feature type="binding site" evidence="11">
    <location>
        <position position="181"/>
    </location>
    <ligand>
        <name>Mn(2+)</name>
        <dbReference type="ChEBI" id="CHEBI:29035"/>
    </ligand>
</feature>
<feature type="binding site" evidence="10">
    <location>
        <begin position="92"/>
        <end position="94"/>
    </location>
    <ligand>
        <name>UDP-N-acetyl-alpha-D-galactosamine</name>
        <dbReference type="ChEBI" id="CHEBI:67138"/>
    </ligand>
</feature>
<keyword evidence="7" id="KW-1133">Transmembrane helix</keyword>
<dbReference type="SUPFAM" id="SSF53448">
    <property type="entry name" value="Nucleotide-diphospho-sugar transferases"/>
    <property type="match status" value="1"/>
</dbReference>
<comment type="cofactor">
    <cofactor evidence="11">
        <name>Mn(2+)</name>
        <dbReference type="ChEBI" id="CHEBI:29035"/>
    </cofactor>
    <text evidence="11">Binds 1 Mn(2+) ion per subunit.</text>
</comment>
<keyword evidence="11" id="KW-0464">Manganese</keyword>
<dbReference type="GO" id="GO:0005975">
    <property type="term" value="P:carbohydrate metabolic process"/>
    <property type="evidence" value="ECO:0007669"/>
    <property type="project" value="InterPro"/>
</dbReference>
<reference evidence="12" key="2">
    <citation type="submission" date="2025-09" db="UniProtKB">
        <authorList>
            <consortium name="Ensembl"/>
        </authorList>
    </citation>
    <scope>IDENTIFICATION</scope>
</reference>
<dbReference type="Ensembl" id="ENSNMLT00000046163.1">
    <property type="protein sequence ID" value="ENSNMLP00000041535.1"/>
    <property type="gene ID" value="ENSNMLG00000025414.1"/>
</dbReference>
<dbReference type="Pfam" id="PF03414">
    <property type="entry name" value="Glyco_transf_6"/>
    <property type="match status" value="1"/>
</dbReference>
<dbReference type="GO" id="GO:0016758">
    <property type="term" value="F:hexosyltransferase activity"/>
    <property type="evidence" value="ECO:0007669"/>
    <property type="project" value="InterPro"/>
</dbReference>
<feature type="active site" description="Nucleophile" evidence="9">
    <location>
        <position position="269"/>
    </location>
</feature>
<evidence type="ECO:0000256" key="8">
    <source>
        <dbReference type="ARBA" id="ARBA00023136"/>
    </source>
</evidence>
<dbReference type="GO" id="GO:0016020">
    <property type="term" value="C:membrane"/>
    <property type="evidence" value="ECO:0007669"/>
    <property type="project" value="UniProtKB-SubCell"/>
</dbReference>
<dbReference type="Proteomes" id="UP000694523">
    <property type="component" value="Unplaced"/>
</dbReference>
<reference evidence="12" key="1">
    <citation type="submission" date="2025-08" db="UniProtKB">
        <authorList>
            <consortium name="Ensembl"/>
        </authorList>
    </citation>
    <scope>IDENTIFICATION</scope>
</reference>
<evidence type="ECO:0000256" key="5">
    <source>
        <dbReference type="ARBA" id="ARBA00022692"/>
    </source>
</evidence>
<evidence type="ECO:0000256" key="6">
    <source>
        <dbReference type="ARBA" id="ARBA00022968"/>
    </source>
</evidence>
<comment type="subcellular location">
    <subcellularLocation>
        <location evidence="1">Membrane</location>
        <topology evidence="1">Single-pass type II membrane protein</topology>
    </subcellularLocation>
</comment>
<evidence type="ECO:0000256" key="7">
    <source>
        <dbReference type="ARBA" id="ARBA00022989"/>
    </source>
</evidence>
<organism evidence="12 13">
    <name type="scientific">Neogobius melanostomus</name>
    <name type="common">round goby</name>
    <dbReference type="NCBI Taxonomy" id="47308"/>
    <lineage>
        <taxon>Eukaryota</taxon>
        <taxon>Metazoa</taxon>
        <taxon>Chordata</taxon>
        <taxon>Craniata</taxon>
        <taxon>Vertebrata</taxon>
        <taxon>Euteleostomi</taxon>
        <taxon>Actinopterygii</taxon>
        <taxon>Neopterygii</taxon>
        <taxon>Teleostei</taxon>
        <taxon>Neoteleostei</taxon>
        <taxon>Acanthomorphata</taxon>
        <taxon>Gobiaria</taxon>
        <taxon>Gobiiformes</taxon>
        <taxon>Gobioidei</taxon>
        <taxon>Gobiidae</taxon>
        <taxon>Benthophilinae</taxon>
        <taxon>Neogobiini</taxon>
        <taxon>Neogobius</taxon>
    </lineage>
</organism>
<dbReference type="AlphaFoldDB" id="A0A8C6UUS4"/>
<evidence type="ECO:0000313" key="13">
    <source>
        <dbReference type="Proteomes" id="UP000694523"/>
    </source>
</evidence>
<evidence type="ECO:0000256" key="10">
    <source>
        <dbReference type="PIRSR" id="PIRSR605076-2"/>
    </source>
</evidence>
<keyword evidence="3" id="KW-0328">Glycosyltransferase</keyword>
<dbReference type="PANTHER" id="PTHR10462">
    <property type="entry name" value="GLYCOSYLTRANSFERASE-RELATED"/>
    <property type="match status" value="1"/>
</dbReference>
<evidence type="ECO:0000256" key="3">
    <source>
        <dbReference type="ARBA" id="ARBA00022676"/>
    </source>
</evidence>
<dbReference type="Gene3D" id="3.90.550.10">
    <property type="entry name" value="Spore Coat Polysaccharide Biosynthesis Protein SpsA, Chain A"/>
    <property type="match status" value="1"/>
</dbReference>
<proteinExistence type="inferred from homology"/>
<feature type="binding site" evidence="10">
    <location>
        <position position="269"/>
    </location>
    <ligand>
        <name>an alpha-L-fucosyl-(1-&gt;2)-beta-D-galactosyl derivative</name>
        <dbReference type="ChEBI" id="CHEBI:140327"/>
    </ligand>
</feature>
<sequence length="319" mass="37003">MRLHYCLAAASSQKGNDHIWITIISIAFRNLCPCGSHSHLPCFLLLFLPRARKDVPTTTYWGAPIIWEGTFDPTLFDEAHKLAQSSVALTVFAVGKYLDVYLRNFLVSAEKHFMPGLPVTYLVFTDQSEEVPALQLGALRDLRVLPVHKRWQDISMMRMKTISDIIQNELRWSHSHVFCFDVDQVFTGRWGSEALGESVAQIHSEYYKTGIFTYDRNPMSRAYLPRGDWYYHAAVFGGSWQKVKELVDFCYAGIMEDKRNNVEAVWHDESHLNKYFYLHRPTRLLSSEYCWSPAHGSAAKDVRVHRLEWAQKFYNVLRT</sequence>
<feature type="binding site" evidence="10">
    <location>
        <position position="213"/>
    </location>
    <ligand>
        <name>an alpha-L-fucosyl-(1-&gt;2)-beta-D-galactosyl derivative</name>
        <dbReference type="ChEBI" id="CHEBI:140327"/>
    </ligand>
</feature>
<dbReference type="InterPro" id="IPR005076">
    <property type="entry name" value="Glyco_trans_6"/>
</dbReference>
<evidence type="ECO:0000256" key="4">
    <source>
        <dbReference type="ARBA" id="ARBA00022679"/>
    </source>
</evidence>
<dbReference type="GO" id="GO:0031982">
    <property type="term" value="C:vesicle"/>
    <property type="evidence" value="ECO:0007669"/>
    <property type="project" value="TreeGrafter"/>
</dbReference>
<keyword evidence="13" id="KW-1185">Reference proteome</keyword>
<evidence type="ECO:0000313" key="12">
    <source>
        <dbReference type="Ensembl" id="ENSNMLP00000041535.1"/>
    </source>
</evidence>
<evidence type="ECO:0000256" key="1">
    <source>
        <dbReference type="ARBA" id="ARBA00004606"/>
    </source>
</evidence>